<accession>A0A160TKM7</accession>
<name>A0A160TKM7_9ZZZZ</name>
<proteinExistence type="predicted"/>
<dbReference type="AlphaFoldDB" id="A0A160TKM7"/>
<evidence type="ECO:0000313" key="1">
    <source>
        <dbReference type="EMBL" id="CUS44527.1"/>
    </source>
</evidence>
<organism evidence="1">
    <name type="scientific">hydrothermal vent metagenome</name>
    <dbReference type="NCBI Taxonomy" id="652676"/>
    <lineage>
        <taxon>unclassified sequences</taxon>
        <taxon>metagenomes</taxon>
        <taxon>ecological metagenomes</taxon>
    </lineage>
</organism>
<dbReference type="EMBL" id="CZQE01000158">
    <property type="protein sequence ID" value="CUS44527.1"/>
    <property type="molecule type" value="Genomic_DNA"/>
</dbReference>
<gene>
    <name evidence="1" type="ORF">MGWOODY_Smn2452</name>
</gene>
<protein>
    <submittedName>
        <fullName evidence="1">Uncharacterized protein</fullName>
    </submittedName>
</protein>
<reference evidence="1" key="1">
    <citation type="submission" date="2015-10" db="EMBL/GenBank/DDBJ databases">
        <authorList>
            <person name="Gilbert D.G."/>
        </authorList>
    </citation>
    <scope>NUCLEOTIDE SEQUENCE</scope>
</reference>
<sequence>MIAPAHVEHHVLCDLLPRLVDLAITREDQPGHDQRLCARAALGKAAIDKDLIGAKLGHALVPSKSDRAGIASPGRTKVPPAGTVPDPSWVRFGLSQWLCIWSQRLLPI</sequence>